<sequence>MPKLLIVTDAWRPQINGVVRSIEHLVRDLEALNVEVDILSPAEFRTVPMPGYPEIRLALATPWRVSRRIAQSAPDFIQIATEGPLGMLARLVARKQDGYTTSYHTRFPEYVSARLPVPEAWMYAVMRRFHNSGRGCFVATESLRRELAGKGFENLHIWSRGVDTTLFNPDYPPPLDLPRPVFLHVGRMAVEKNVEAFLEMDLPGSKLVVGDGPQLDDFRARYSDVTFTGAKSGRELAALYAMGDVFVFPSRTDTFGLVLLEALASGVPIAAYPVTGPKDIIGESAAGIVDEDLRKAALACLDLSRDDARDRAMAFSWQACARQFMDAVYKSYGIDRP</sequence>
<dbReference type="PANTHER" id="PTHR45947:SF3">
    <property type="entry name" value="SULFOQUINOVOSYL TRANSFERASE SQD2"/>
    <property type="match status" value="1"/>
</dbReference>
<dbReference type="PANTHER" id="PTHR45947">
    <property type="entry name" value="SULFOQUINOVOSYL TRANSFERASE SQD2"/>
    <property type="match status" value="1"/>
</dbReference>
<reference evidence="2 3" key="1">
    <citation type="submission" date="2007-10" db="EMBL/GenBank/DDBJ databases">
        <authorList>
            <person name="Wagner-Dobler I."/>
            <person name="Ferriera S."/>
            <person name="Johnson J."/>
            <person name="Kravitz S."/>
            <person name="Beeson K."/>
            <person name="Sutton G."/>
            <person name="Rogers Y.-H."/>
            <person name="Friedman R."/>
            <person name="Frazier M."/>
            <person name="Venter J.C."/>
        </authorList>
    </citation>
    <scope>NUCLEOTIDE SEQUENCE [LARGE SCALE GENOMIC DNA]</scope>
    <source>
        <strain evidence="2 3">DFL-43</strain>
    </source>
</reference>
<dbReference type="OrthoDB" id="9802525at2"/>
<keyword evidence="2" id="KW-0808">Transferase</keyword>
<organism evidence="2 3">
    <name type="scientific">Hoeflea phototrophica (strain DSM 17068 / NCIMB 14078 / DFL-43)</name>
    <dbReference type="NCBI Taxonomy" id="411684"/>
    <lineage>
        <taxon>Bacteria</taxon>
        <taxon>Pseudomonadati</taxon>
        <taxon>Pseudomonadota</taxon>
        <taxon>Alphaproteobacteria</taxon>
        <taxon>Hyphomicrobiales</taxon>
        <taxon>Rhizobiaceae</taxon>
        <taxon>Hoeflea</taxon>
    </lineage>
</organism>
<dbReference type="Gene3D" id="3.40.50.2000">
    <property type="entry name" value="Glycogen Phosphorylase B"/>
    <property type="match status" value="2"/>
</dbReference>
<dbReference type="STRING" id="411684.HPDFL43_14457"/>
<evidence type="ECO:0000259" key="1">
    <source>
        <dbReference type="Pfam" id="PF13439"/>
    </source>
</evidence>
<proteinExistence type="predicted"/>
<dbReference type="Pfam" id="PF13692">
    <property type="entry name" value="Glyco_trans_1_4"/>
    <property type="match status" value="1"/>
</dbReference>
<feature type="domain" description="Glycosyltransferase subfamily 4-like N-terminal" evidence="1">
    <location>
        <begin position="15"/>
        <end position="165"/>
    </location>
</feature>
<dbReference type="InterPro" id="IPR028098">
    <property type="entry name" value="Glyco_trans_4-like_N"/>
</dbReference>
<dbReference type="Proteomes" id="UP000004291">
    <property type="component" value="Chromosome"/>
</dbReference>
<dbReference type="EMBL" id="ABIA03000004">
    <property type="protein sequence ID" value="EDQ34207.1"/>
    <property type="molecule type" value="Genomic_DNA"/>
</dbReference>
<comment type="caution">
    <text evidence="2">The sequence shown here is derived from an EMBL/GenBank/DDBJ whole genome shotgun (WGS) entry which is preliminary data.</text>
</comment>
<evidence type="ECO:0000313" key="3">
    <source>
        <dbReference type="Proteomes" id="UP000004291"/>
    </source>
</evidence>
<accession>A9D2H5</accession>
<name>A9D2H5_HOEPD</name>
<reference evidence="2 3" key="2">
    <citation type="submission" date="2012-06" db="EMBL/GenBank/DDBJ databases">
        <authorList>
            <person name="Fiebig A."/>
        </authorList>
    </citation>
    <scope>NUCLEOTIDE SEQUENCE [LARGE SCALE GENOMIC DNA]</scope>
    <source>
        <strain evidence="2 3">DFL-43</strain>
    </source>
</reference>
<protein>
    <submittedName>
        <fullName evidence="2">Glycosyltransferase</fullName>
    </submittedName>
</protein>
<dbReference type="AlphaFoldDB" id="A9D2H5"/>
<dbReference type="eggNOG" id="COG0438">
    <property type="taxonomic scope" value="Bacteria"/>
</dbReference>
<dbReference type="InterPro" id="IPR050194">
    <property type="entry name" value="Glycosyltransferase_grp1"/>
</dbReference>
<dbReference type="HOGENOM" id="CLU_009583_2_0_5"/>
<dbReference type="GO" id="GO:0016757">
    <property type="term" value="F:glycosyltransferase activity"/>
    <property type="evidence" value="ECO:0007669"/>
    <property type="project" value="TreeGrafter"/>
</dbReference>
<gene>
    <name evidence="2" type="ORF">HPDFL43_14457</name>
</gene>
<keyword evidence="3" id="KW-1185">Reference proteome</keyword>
<dbReference type="SUPFAM" id="SSF53756">
    <property type="entry name" value="UDP-Glycosyltransferase/glycogen phosphorylase"/>
    <property type="match status" value="1"/>
</dbReference>
<dbReference type="Pfam" id="PF13439">
    <property type="entry name" value="Glyco_transf_4"/>
    <property type="match status" value="1"/>
</dbReference>
<evidence type="ECO:0000313" key="2">
    <source>
        <dbReference type="EMBL" id="EDQ34207.1"/>
    </source>
</evidence>
<dbReference type="RefSeq" id="WP_007198653.1">
    <property type="nucleotide sequence ID" value="NZ_CM002917.1"/>
</dbReference>
<dbReference type="CDD" id="cd03814">
    <property type="entry name" value="GT4-like"/>
    <property type="match status" value="1"/>
</dbReference>